<keyword evidence="10" id="KW-0472">Membrane</keyword>
<dbReference type="Gene3D" id="3.90.550.10">
    <property type="entry name" value="Spore Coat Polysaccharide Biosynthesis Protein SpsA, Chain A"/>
    <property type="match status" value="1"/>
</dbReference>
<keyword evidence="8" id="KW-0548">Nucleotidyltransferase</keyword>
<feature type="transmembrane region" description="Helical" evidence="10">
    <location>
        <begin position="269"/>
        <end position="287"/>
    </location>
</feature>
<keyword evidence="10" id="KW-0812">Transmembrane</keyword>
<feature type="transmembrane region" description="Helical" evidence="10">
    <location>
        <begin position="398"/>
        <end position="422"/>
    </location>
</feature>
<dbReference type="SUPFAM" id="SSF53448">
    <property type="entry name" value="Nucleotide-diphospho-sugar transferases"/>
    <property type="match status" value="1"/>
</dbReference>
<gene>
    <name evidence="12" type="ORF">LCGC14_1338360</name>
</gene>
<dbReference type="PANTHER" id="PTHR43584">
    <property type="entry name" value="NUCLEOTIDYL TRANSFERASE"/>
    <property type="match status" value="1"/>
</dbReference>
<dbReference type="EMBL" id="LAZR01008157">
    <property type="protein sequence ID" value="KKM80590.1"/>
    <property type="molecule type" value="Genomic_DNA"/>
</dbReference>
<evidence type="ECO:0000259" key="11">
    <source>
        <dbReference type="Pfam" id="PF00483"/>
    </source>
</evidence>
<proteinExistence type="inferred from homology"/>
<dbReference type="CDD" id="cd02523">
    <property type="entry name" value="PC_cytidylyltransferase"/>
    <property type="match status" value="1"/>
</dbReference>
<dbReference type="PANTHER" id="PTHR43584:SF8">
    <property type="entry name" value="N-ACETYLMURAMATE ALPHA-1-PHOSPHATE URIDYLYLTRANSFERASE"/>
    <property type="match status" value="1"/>
</dbReference>
<evidence type="ECO:0000256" key="4">
    <source>
        <dbReference type="ARBA" id="ARBA00012504"/>
    </source>
</evidence>
<feature type="domain" description="Nucleotidyl transferase" evidence="11">
    <location>
        <begin position="3"/>
        <end position="232"/>
    </location>
</feature>
<accession>A0A0F9MVC1</accession>
<comment type="caution">
    <text evidence="12">The sequence shown here is derived from an EMBL/GenBank/DDBJ whole genome shotgun (WGS) entry which is preliminary data.</text>
</comment>
<keyword evidence="7" id="KW-0808">Transferase</keyword>
<evidence type="ECO:0000313" key="12">
    <source>
        <dbReference type="EMBL" id="KKM80590.1"/>
    </source>
</evidence>
<dbReference type="GO" id="GO:0016020">
    <property type="term" value="C:membrane"/>
    <property type="evidence" value="ECO:0007669"/>
    <property type="project" value="InterPro"/>
</dbReference>
<evidence type="ECO:0000256" key="5">
    <source>
        <dbReference type="ARBA" id="ARBA00013268"/>
    </source>
</evidence>
<evidence type="ECO:0000256" key="6">
    <source>
        <dbReference type="ARBA" id="ARBA00018322"/>
    </source>
</evidence>
<evidence type="ECO:0000256" key="7">
    <source>
        <dbReference type="ARBA" id="ARBA00022679"/>
    </source>
</evidence>
<evidence type="ECO:0000256" key="8">
    <source>
        <dbReference type="ARBA" id="ARBA00022695"/>
    </source>
</evidence>
<dbReference type="Gene3D" id="1.20.120.1760">
    <property type="match status" value="1"/>
</dbReference>
<dbReference type="InterPro" id="IPR005835">
    <property type="entry name" value="NTP_transferase_dom"/>
</dbReference>
<dbReference type="Pfam" id="PF01066">
    <property type="entry name" value="CDP-OH_P_transf"/>
    <property type="match status" value="1"/>
</dbReference>
<evidence type="ECO:0000256" key="2">
    <source>
        <dbReference type="ARBA" id="ARBA00006982"/>
    </source>
</evidence>
<sequence>MEALIIAAGRGSRLNHRFSPKPLVPIFGLCLIERIILRAKLAGITKFKIVVGYKSDRIMKKIGSGDRYGVHVDYIFNPEWEKGNGVSVYKSKAFLKENFILLMSDHLFDDSILRKLQQVEPESDCCILCVDRRLNSDHFNIDDVTKVWVENNKVKEISKGLDRFNAIDTGIFLCSPVIFNALEESISKGKYSLSAANQILSNRGKLKTYDIGDNFWIDVDDRETLQKARKILLKQLKKPTDGPISKILNRKISVMISSKLSRLNINPNHLTLISFFLAVLSGLFFFLGGYPKIVIGGVLAQLSSILDGCDGEIARLKFKQSKFGGYLDRVLDRYADSLIILGMTFACFRTIEASWVLLVGFFALTGSFMISYTAIQYDELLISKAFINKSSVRIGRDSRLFIVFIGAVLNQLFITLIVLSIVSNVECIRRLFVLRHEYKLS</sequence>
<dbReference type="Pfam" id="PF00483">
    <property type="entry name" value="NTP_transferase"/>
    <property type="match status" value="1"/>
</dbReference>
<dbReference type="InterPro" id="IPR048254">
    <property type="entry name" value="CDP_ALCOHOL_P_TRANSF_CS"/>
</dbReference>
<evidence type="ECO:0000256" key="1">
    <source>
        <dbReference type="ARBA" id="ARBA00000729"/>
    </source>
</evidence>
<organism evidence="12">
    <name type="scientific">marine sediment metagenome</name>
    <dbReference type="NCBI Taxonomy" id="412755"/>
    <lineage>
        <taxon>unclassified sequences</taxon>
        <taxon>metagenomes</taxon>
        <taxon>ecological metagenomes</taxon>
    </lineage>
</organism>
<reference evidence="12" key="1">
    <citation type="journal article" date="2015" name="Nature">
        <title>Complex archaea that bridge the gap between prokaryotes and eukaryotes.</title>
        <authorList>
            <person name="Spang A."/>
            <person name="Saw J.H."/>
            <person name="Jorgensen S.L."/>
            <person name="Zaremba-Niedzwiedzka K."/>
            <person name="Martijn J."/>
            <person name="Lind A.E."/>
            <person name="van Eijk R."/>
            <person name="Schleper C."/>
            <person name="Guy L."/>
            <person name="Ettema T.J."/>
        </authorList>
    </citation>
    <scope>NUCLEOTIDE SEQUENCE</scope>
</reference>
<dbReference type="AlphaFoldDB" id="A0A0F9MVC1"/>
<dbReference type="PROSITE" id="PS00379">
    <property type="entry name" value="CDP_ALCOHOL_P_TRANSF"/>
    <property type="match status" value="1"/>
</dbReference>
<dbReference type="InterPro" id="IPR050065">
    <property type="entry name" value="GlmU-like"/>
</dbReference>
<evidence type="ECO:0000256" key="3">
    <source>
        <dbReference type="ARBA" id="ARBA00007897"/>
    </source>
</evidence>
<dbReference type="InterPro" id="IPR000462">
    <property type="entry name" value="CDP-OH_P_trans"/>
</dbReference>
<comment type="catalytic activity">
    <reaction evidence="9">
        <text>CDP-1L-myo-inositol + 1D-myo-inositol 3-phosphate = bis(1L-myo-inositol) 3,1'-phosphate 1-phosphate + CMP + H(+)</text>
        <dbReference type="Rhea" id="RHEA:31327"/>
        <dbReference type="ChEBI" id="CHEBI:15378"/>
        <dbReference type="ChEBI" id="CHEBI:58401"/>
        <dbReference type="ChEBI" id="CHEBI:60377"/>
        <dbReference type="ChEBI" id="CHEBI:62573"/>
        <dbReference type="ChEBI" id="CHEBI:62576"/>
        <dbReference type="EC" id="2.7.8.34"/>
    </reaction>
</comment>
<comment type="catalytic activity">
    <reaction evidence="1">
        <text>1D-myo-inositol 3-phosphate + CTP + H(+) = CDP-1L-myo-inositol + diphosphate</text>
        <dbReference type="Rhea" id="RHEA:30647"/>
        <dbReference type="ChEBI" id="CHEBI:15378"/>
        <dbReference type="ChEBI" id="CHEBI:33019"/>
        <dbReference type="ChEBI" id="CHEBI:37563"/>
        <dbReference type="ChEBI" id="CHEBI:58401"/>
        <dbReference type="ChEBI" id="CHEBI:62573"/>
        <dbReference type="EC" id="2.7.7.74"/>
    </reaction>
</comment>
<evidence type="ECO:0000256" key="10">
    <source>
        <dbReference type="SAM" id="Phobius"/>
    </source>
</evidence>
<feature type="transmembrane region" description="Helical" evidence="10">
    <location>
        <begin position="357"/>
        <end position="377"/>
    </location>
</feature>
<dbReference type="EC" id="2.7.8.34" evidence="5"/>
<protein>
    <recommendedName>
        <fullName evidence="6">Bifunctional IPC transferase and DIPP synthase</fullName>
        <ecNumber evidence="4">2.7.7.74</ecNumber>
        <ecNumber evidence="5">2.7.8.34</ecNumber>
    </recommendedName>
</protein>
<comment type="similarity">
    <text evidence="3">In the N-terminal section; belongs to the MobA family.</text>
</comment>
<keyword evidence="10" id="KW-1133">Transmembrane helix</keyword>
<dbReference type="InterPro" id="IPR043130">
    <property type="entry name" value="CDP-OH_PTrfase_TM_dom"/>
</dbReference>
<dbReference type="InterPro" id="IPR029044">
    <property type="entry name" value="Nucleotide-diphossugar_trans"/>
</dbReference>
<dbReference type="GO" id="GO:0016779">
    <property type="term" value="F:nucleotidyltransferase activity"/>
    <property type="evidence" value="ECO:0007669"/>
    <property type="project" value="UniProtKB-KW"/>
</dbReference>
<comment type="similarity">
    <text evidence="2">In the C-terminal section; belongs to the CDP-alcohol phosphatidyltransferase class-I family.</text>
</comment>
<dbReference type="GO" id="GO:0016780">
    <property type="term" value="F:phosphotransferase activity, for other substituted phosphate groups"/>
    <property type="evidence" value="ECO:0007669"/>
    <property type="project" value="InterPro"/>
</dbReference>
<dbReference type="EC" id="2.7.7.74" evidence="4"/>
<evidence type="ECO:0000256" key="9">
    <source>
        <dbReference type="ARBA" id="ARBA00049235"/>
    </source>
</evidence>
<dbReference type="GO" id="GO:0008654">
    <property type="term" value="P:phospholipid biosynthetic process"/>
    <property type="evidence" value="ECO:0007669"/>
    <property type="project" value="InterPro"/>
</dbReference>
<name>A0A0F9MVC1_9ZZZZ</name>